<dbReference type="Pfam" id="PF14270">
    <property type="entry name" value="DUF4358"/>
    <property type="match status" value="1"/>
</dbReference>
<protein>
    <submittedName>
        <fullName evidence="2">DUF4358 domain-containing protein</fullName>
    </submittedName>
</protein>
<evidence type="ECO:0000313" key="2">
    <source>
        <dbReference type="EMBL" id="MXQ74513.1"/>
    </source>
</evidence>
<organism evidence="2 3">
    <name type="scientific">Copranaerobaculum intestinale</name>
    <dbReference type="NCBI Taxonomy" id="2692629"/>
    <lineage>
        <taxon>Bacteria</taxon>
        <taxon>Bacillati</taxon>
        <taxon>Bacillota</taxon>
        <taxon>Erysipelotrichia</taxon>
        <taxon>Erysipelotrichales</taxon>
        <taxon>Erysipelotrichaceae</taxon>
        <taxon>Copranaerobaculum</taxon>
    </lineage>
</organism>
<gene>
    <name evidence="2" type="ORF">GSF08_11310</name>
</gene>
<dbReference type="InterPro" id="IPR025648">
    <property type="entry name" value="DUF4358"/>
</dbReference>
<dbReference type="Proteomes" id="UP000434036">
    <property type="component" value="Unassembled WGS sequence"/>
</dbReference>
<evidence type="ECO:0000313" key="3">
    <source>
        <dbReference type="Proteomes" id="UP000434036"/>
    </source>
</evidence>
<dbReference type="RefSeq" id="WP_160625896.1">
    <property type="nucleotide sequence ID" value="NZ_WUUQ01000008.1"/>
</dbReference>
<name>A0A6N8UCS0_9FIRM</name>
<accession>A0A6N8UCS0</accession>
<evidence type="ECO:0000256" key="1">
    <source>
        <dbReference type="SAM" id="SignalP"/>
    </source>
</evidence>
<keyword evidence="3" id="KW-1185">Reference proteome</keyword>
<reference evidence="2 3" key="2">
    <citation type="submission" date="2020-01" db="EMBL/GenBank/DDBJ databases">
        <title>Clostridiaceae sp. nov. isolated from the gut of human by culturomics.</title>
        <authorList>
            <person name="Chang Y."/>
        </authorList>
    </citation>
    <scope>NUCLEOTIDE SEQUENCE [LARGE SCALE GENOMIC DNA]</scope>
    <source>
        <strain evidence="2 3">DONG20-135</strain>
    </source>
</reference>
<feature type="chain" id="PRO_5039122732" evidence="1">
    <location>
        <begin position="24"/>
        <end position="161"/>
    </location>
</feature>
<sequence>MKKYMLIVCCLMLLGLTACQDKAGACKDDSLEIAKLMDSINTKTNDNDWKAGILQDNSIDAASLQNLYHINSTDVQEYTVRTALLETDATEIAIFHVTNDKMQEVKDGVAYRIESLKTKWKELDKKQYELVKKHKTFQCGNYYFLVIAKDADAIADYMESY</sequence>
<dbReference type="EMBL" id="WUUQ01000008">
    <property type="protein sequence ID" value="MXQ74513.1"/>
    <property type="molecule type" value="Genomic_DNA"/>
</dbReference>
<proteinExistence type="predicted"/>
<reference evidence="2 3" key="1">
    <citation type="submission" date="2019-12" db="EMBL/GenBank/DDBJ databases">
        <authorList>
            <person name="Yang R."/>
        </authorList>
    </citation>
    <scope>NUCLEOTIDE SEQUENCE [LARGE SCALE GENOMIC DNA]</scope>
    <source>
        <strain evidence="2 3">DONG20-135</strain>
    </source>
</reference>
<dbReference type="PROSITE" id="PS51257">
    <property type="entry name" value="PROKAR_LIPOPROTEIN"/>
    <property type="match status" value="1"/>
</dbReference>
<feature type="signal peptide" evidence="1">
    <location>
        <begin position="1"/>
        <end position="23"/>
    </location>
</feature>
<dbReference type="AlphaFoldDB" id="A0A6N8UCS0"/>
<comment type="caution">
    <text evidence="2">The sequence shown here is derived from an EMBL/GenBank/DDBJ whole genome shotgun (WGS) entry which is preliminary data.</text>
</comment>
<keyword evidence="1" id="KW-0732">Signal</keyword>